<keyword evidence="2" id="KW-0479">Metal-binding</keyword>
<evidence type="ECO:0000256" key="5">
    <source>
        <dbReference type="ARBA" id="ARBA00023015"/>
    </source>
</evidence>
<feature type="compositionally biased region" description="Polar residues" evidence="9">
    <location>
        <begin position="251"/>
        <end position="260"/>
    </location>
</feature>
<evidence type="ECO:0000259" key="11">
    <source>
        <dbReference type="PROSITE" id="PS51050"/>
    </source>
</evidence>
<evidence type="ECO:0000256" key="1">
    <source>
        <dbReference type="ARBA" id="ARBA00004123"/>
    </source>
</evidence>
<feature type="domain" description="CW-type" evidence="11">
    <location>
        <begin position="555"/>
        <end position="605"/>
    </location>
</feature>
<evidence type="ECO:0000259" key="10">
    <source>
        <dbReference type="PROSITE" id="PS50863"/>
    </source>
</evidence>
<dbReference type="PROSITE" id="PS51050">
    <property type="entry name" value="ZF_CW"/>
    <property type="match status" value="1"/>
</dbReference>
<evidence type="ECO:0000256" key="8">
    <source>
        <dbReference type="ARBA" id="ARBA00023242"/>
    </source>
</evidence>
<feature type="region of interest" description="Disordered" evidence="9">
    <location>
        <begin position="830"/>
        <end position="849"/>
    </location>
</feature>
<dbReference type="Pfam" id="PF07496">
    <property type="entry name" value="zf-CW"/>
    <property type="match status" value="1"/>
</dbReference>
<evidence type="ECO:0000256" key="4">
    <source>
        <dbReference type="ARBA" id="ARBA00022833"/>
    </source>
</evidence>
<dbReference type="PANTHER" id="PTHR46245:SF3">
    <property type="entry name" value="B3 DOMAIN-CONTAINING TRANSCRIPTION REPRESSOR VAL1"/>
    <property type="match status" value="1"/>
</dbReference>
<comment type="caution">
    <text evidence="12">The sequence shown here is derived from an EMBL/GenBank/DDBJ whole genome shotgun (WGS) entry which is preliminary data.</text>
</comment>
<feature type="region of interest" description="Disordered" evidence="9">
    <location>
        <begin position="708"/>
        <end position="733"/>
    </location>
</feature>
<evidence type="ECO:0000256" key="7">
    <source>
        <dbReference type="ARBA" id="ARBA00023163"/>
    </source>
</evidence>
<comment type="subcellular location">
    <subcellularLocation>
        <location evidence="1">Nucleus</location>
    </subcellularLocation>
</comment>
<keyword evidence="7" id="KW-0804">Transcription</keyword>
<evidence type="ECO:0000313" key="12">
    <source>
        <dbReference type="EMBL" id="KAJ9145754.1"/>
    </source>
</evidence>
<dbReference type="EMBL" id="JARPOI010000016">
    <property type="protein sequence ID" value="KAJ9145754.1"/>
    <property type="molecule type" value="Genomic_DNA"/>
</dbReference>
<keyword evidence="6" id="KW-0238">DNA-binding</keyword>
<feature type="compositionally biased region" description="Low complexity" evidence="9">
    <location>
        <begin position="270"/>
        <end position="279"/>
    </location>
</feature>
<feature type="domain" description="TF-B3" evidence="10">
    <location>
        <begin position="328"/>
        <end position="429"/>
    </location>
</feature>
<dbReference type="InterPro" id="IPR003340">
    <property type="entry name" value="B3_DNA-bd"/>
</dbReference>
<evidence type="ECO:0000256" key="6">
    <source>
        <dbReference type="ARBA" id="ARBA00023125"/>
    </source>
</evidence>
<name>A0ABQ9KPA1_HEVBR</name>
<protein>
    <recommendedName>
        <fullName evidence="14">CW-type domain-containing protein</fullName>
    </recommendedName>
</protein>
<keyword evidence="4" id="KW-0862">Zinc</keyword>
<dbReference type="CDD" id="cd10017">
    <property type="entry name" value="B3_DNA"/>
    <property type="match status" value="1"/>
</dbReference>
<dbReference type="InterPro" id="IPR057743">
    <property type="entry name" value="Zfn_VAL1-3_N"/>
</dbReference>
<reference evidence="12" key="1">
    <citation type="journal article" date="2023" name="Plant Biotechnol. J.">
        <title>Chromosome-level wild Hevea brasiliensis genome provides new tools for genomic-assisted breeding and valuable loci to elevate rubber yield.</title>
        <authorList>
            <person name="Cheng H."/>
            <person name="Song X."/>
            <person name="Hu Y."/>
            <person name="Wu T."/>
            <person name="Yang Q."/>
            <person name="An Z."/>
            <person name="Feng S."/>
            <person name="Deng Z."/>
            <person name="Wu W."/>
            <person name="Zeng X."/>
            <person name="Tu M."/>
            <person name="Wang X."/>
            <person name="Huang H."/>
        </authorList>
    </citation>
    <scope>NUCLEOTIDE SEQUENCE</scope>
    <source>
        <strain evidence="12">MT/VB/25A 57/8</strain>
    </source>
</reference>
<gene>
    <name evidence="12" type="ORF">P3X46_028099</name>
</gene>
<accession>A0ABQ9KPA1</accession>
<keyword evidence="3" id="KW-0863">Zinc-finger</keyword>
<keyword evidence="8" id="KW-0539">Nucleus</keyword>
<dbReference type="Gene3D" id="3.30.40.100">
    <property type="match status" value="1"/>
</dbReference>
<sequence length="849" mass="93653">MGSKICMNALCRTTTTREWKRGWRLRSGGYAYLCYTCGSAYENSIYCDTFHLEESGWRECNICSKRLHCGCIASSSLLEILDFGGIGCTSCTRSSQLHSIHSYDISNCFGSSTTNNAGDLESFPPENQVAASTLNEGKLAQLCRLMEANEPNLLCQSEGPDKNASLGQFRQEEIVQIIGEAGIGFSDASQSSVGESKFANPDTIRSILEMKDMHGSLAPSLSMTLGAPSGTTSFVPYPCGVVEGRDKSKTPPFQQGQSSRPILPKPSKPGPAGSSKTSKAVVPELRIARPPAEGQGKNQLLPRYWPRITDQELQKLSGDLNSNIVPLFEKVLSASDAGRIGRLVLPKACAEAYFPPISQSEGLPLRIQDVKGREWTFQFRFWPNNNSRMYVLEGVTPCIQSMQLQAGDTITFSQKDPGGKLVIGFRKARNNSDMQEAQTTALPIGTASTETSFSAVGDIGWNKGGSHGGTINGDAQSLAMAEKKRTRNIGPKSKRLLMHSEDALELRLTWEEAQDLLRPPPNVKPSIVTIEDHELEEYDEPPVFGKRTIFTDRSSWGQEQWAQCDDCSKWRKLPEDALLPPKWTCSDNVWDSSRCSCSAPEEMSPKDLDNLLRVSKDFKKRRILERHKPSPDRELSGLDALASAAVLGDNIGDSDEPLVGATTKHPRHRPGCTCIVCIQPPSGKGKHKPTCTCNVCMTVKRRFKTLMLRKKKRQSEREAEISQGNNDRKDESEMISTLSDALLTVNNSENEVGPNKKQTEVAETSAGQIDLNCHPNREEMQVDVPGLSMMNIDEPFDNYIKQNGLANLMCERQSSFASCLHSQTNGENLRRLSDEAYPEDSMDSNPRGD</sequence>
<dbReference type="Proteomes" id="UP001174677">
    <property type="component" value="Chromosome 16"/>
</dbReference>
<evidence type="ECO:0000256" key="2">
    <source>
        <dbReference type="ARBA" id="ARBA00022723"/>
    </source>
</evidence>
<keyword evidence="13" id="KW-1185">Reference proteome</keyword>
<keyword evidence="5" id="KW-0805">Transcription regulation</keyword>
<dbReference type="InterPro" id="IPR011124">
    <property type="entry name" value="Znf_CW"/>
</dbReference>
<dbReference type="InterPro" id="IPR015300">
    <property type="entry name" value="DNA-bd_pseudobarrel_sf"/>
</dbReference>
<evidence type="ECO:0000256" key="3">
    <source>
        <dbReference type="ARBA" id="ARBA00022771"/>
    </source>
</evidence>
<dbReference type="Gene3D" id="2.40.330.10">
    <property type="entry name" value="DNA-binding pseudobarrel domain"/>
    <property type="match status" value="1"/>
</dbReference>
<evidence type="ECO:0000313" key="13">
    <source>
        <dbReference type="Proteomes" id="UP001174677"/>
    </source>
</evidence>
<proteinExistence type="predicted"/>
<dbReference type="Pfam" id="PF02362">
    <property type="entry name" value="B3"/>
    <property type="match status" value="1"/>
</dbReference>
<dbReference type="SMART" id="SM01019">
    <property type="entry name" value="B3"/>
    <property type="match status" value="1"/>
</dbReference>
<dbReference type="SUPFAM" id="SSF101936">
    <property type="entry name" value="DNA-binding pseudobarrel domain"/>
    <property type="match status" value="1"/>
</dbReference>
<dbReference type="Pfam" id="PF25813">
    <property type="entry name" value="zf_VAL1_N"/>
    <property type="match status" value="1"/>
</dbReference>
<evidence type="ECO:0000256" key="9">
    <source>
        <dbReference type="SAM" id="MobiDB-lite"/>
    </source>
</evidence>
<feature type="region of interest" description="Disordered" evidence="9">
    <location>
        <begin position="245"/>
        <end position="281"/>
    </location>
</feature>
<dbReference type="PROSITE" id="PS50863">
    <property type="entry name" value="B3"/>
    <property type="match status" value="1"/>
</dbReference>
<feature type="compositionally biased region" description="Basic and acidic residues" evidence="9">
    <location>
        <begin position="715"/>
        <end position="732"/>
    </location>
</feature>
<organism evidence="12 13">
    <name type="scientific">Hevea brasiliensis</name>
    <name type="common">Para rubber tree</name>
    <name type="synonym">Siphonia brasiliensis</name>
    <dbReference type="NCBI Taxonomy" id="3981"/>
    <lineage>
        <taxon>Eukaryota</taxon>
        <taxon>Viridiplantae</taxon>
        <taxon>Streptophyta</taxon>
        <taxon>Embryophyta</taxon>
        <taxon>Tracheophyta</taxon>
        <taxon>Spermatophyta</taxon>
        <taxon>Magnoliopsida</taxon>
        <taxon>eudicotyledons</taxon>
        <taxon>Gunneridae</taxon>
        <taxon>Pentapetalae</taxon>
        <taxon>rosids</taxon>
        <taxon>fabids</taxon>
        <taxon>Malpighiales</taxon>
        <taxon>Euphorbiaceae</taxon>
        <taxon>Crotonoideae</taxon>
        <taxon>Micrandreae</taxon>
        <taxon>Hevea</taxon>
    </lineage>
</organism>
<dbReference type="PANTHER" id="PTHR46245">
    <property type="entry name" value="B3 DOMAIN-CONTAINING PROTEIN OS07G0563300"/>
    <property type="match status" value="1"/>
</dbReference>
<evidence type="ECO:0008006" key="14">
    <source>
        <dbReference type="Google" id="ProtNLM"/>
    </source>
</evidence>